<dbReference type="EMBL" id="GGMS01007690">
    <property type="protein sequence ID" value="MBY76893.1"/>
    <property type="molecule type" value="Transcribed_RNA"/>
</dbReference>
<dbReference type="AlphaFoldDB" id="A0A2S2QGS1"/>
<feature type="compositionally biased region" description="Low complexity" evidence="1">
    <location>
        <begin position="223"/>
        <end position="243"/>
    </location>
</feature>
<reference evidence="2" key="1">
    <citation type="submission" date="2018-04" db="EMBL/GenBank/DDBJ databases">
        <title>Transcriptome assembly of Sipha flava.</title>
        <authorList>
            <person name="Scully E.D."/>
            <person name="Geib S.M."/>
            <person name="Palmer N.A."/>
            <person name="Koch K."/>
            <person name="Bradshaw J."/>
            <person name="Heng-Moss T."/>
            <person name="Sarath G."/>
        </authorList>
    </citation>
    <scope>NUCLEOTIDE SEQUENCE</scope>
</reference>
<feature type="region of interest" description="Disordered" evidence="1">
    <location>
        <begin position="223"/>
        <end position="309"/>
    </location>
</feature>
<gene>
    <name evidence="2" type="primary">YTX1_5</name>
    <name evidence="2" type="ORF">g.165857</name>
</gene>
<feature type="compositionally biased region" description="Low complexity" evidence="1">
    <location>
        <begin position="283"/>
        <end position="292"/>
    </location>
</feature>
<evidence type="ECO:0000313" key="2">
    <source>
        <dbReference type="EMBL" id="MBY76893.1"/>
    </source>
</evidence>
<proteinExistence type="predicted"/>
<protein>
    <submittedName>
        <fullName evidence="2">Transposon TX1 uncharacterized protein</fullName>
    </submittedName>
</protein>
<sequence>MNTQNLSQSLQPNYNHTKTFAETTANTMFPKKDQAIILNTINEIPQIEYVKAFGKITLPKNITFASRISNNRFCIYFRDKNTVDELIKNYSFISVNENQIPFRRLVNPAKRFIISNAHPIIPHDIITEHLLSFNIKTLSPISFLKAGFQDELSHISSFRRQVYIHPDDIEKVPGSLIVNYDNTDFRIFLTDDTLTCYLCKQTGHTSNYCKKELNSTNNIINTTQKATTEENTPTTSSNSTQENNKIEEHVSDIPKNSHNLNTLIQPNTTNTNTCLPNIQTKRSPPSSSCPTSPATPNPPETYPNNENCDQSKNLITKLIESKNTKGKLKEPNKKLKKSNSLENLTTEDILKSIQNIFSENDEIPMSFSQFNYILENFSNKSINIHTLCNETTVDIPTVSTTIELVRPMIKDRALKIKLTKLSNLLFQSTPQE</sequence>
<name>A0A2S2QGS1_9HEMI</name>
<evidence type="ECO:0000256" key="1">
    <source>
        <dbReference type="SAM" id="MobiDB-lite"/>
    </source>
</evidence>
<organism evidence="2">
    <name type="scientific">Sipha flava</name>
    <name type="common">yellow sugarcane aphid</name>
    <dbReference type="NCBI Taxonomy" id="143950"/>
    <lineage>
        <taxon>Eukaryota</taxon>
        <taxon>Metazoa</taxon>
        <taxon>Ecdysozoa</taxon>
        <taxon>Arthropoda</taxon>
        <taxon>Hexapoda</taxon>
        <taxon>Insecta</taxon>
        <taxon>Pterygota</taxon>
        <taxon>Neoptera</taxon>
        <taxon>Paraneoptera</taxon>
        <taxon>Hemiptera</taxon>
        <taxon>Sternorrhyncha</taxon>
        <taxon>Aphidomorpha</taxon>
        <taxon>Aphidoidea</taxon>
        <taxon>Aphididae</taxon>
        <taxon>Sipha</taxon>
    </lineage>
</organism>
<feature type="compositionally biased region" description="Polar residues" evidence="1">
    <location>
        <begin position="254"/>
        <end position="266"/>
    </location>
</feature>
<accession>A0A2S2QGS1</accession>